<name>A0A0E9U7Q3_ANGAN</name>
<protein>
    <submittedName>
        <fullName evidence="1">Uncharacterized protein</fullName>
    </submittedName>
</protein>
<reference evidence="1" key="2">
    <citation type="journal article" date="2015" name="Fish Shellfish Immunol.">
        <title>Early steps in the European eel (Anguilla anguilla)-Vibrio vulnificus interaction in the gills: Role of the RtxA13 toxin.</title>
        <authorList>
            <person name="Callol A."/>
            <person name="Pajuelo D."/>
            <person name="Ebbesson L."/>
            <person name="Teles M."/>
            <person name="MacKenzie S."/>
            <person name="Amaro C."/>
        </authorList>
    </citation>
    <scope>NUCLEOTIDE SEQUENCE</scope>
</reference>
<dbReference type="EMBL" id="GBXM01046643">
    <property type="protein sequence ID" value="JAH61934.1"/>
    <property type="molecule type" value="Transcribed_RNA"/>
</dbReference>
<sequence length="20" mass="2372">MHCAVHPRYFIIGLFPADRQ</sequence>
<proteinExistence type="predicted"/>
<evidence type="ECO:0000313" key="1">
    <source>
        <dbReference type="EMBL" id="JAH61934.1"/>
    </source>
</evidence>
<organism evidence="1">
    <name type="scientific">Anguilla anguilla</name>
    <name type="common">European freshwater eel</name>
    <name type="synonym">Muraena anguilla</name>
    <dbReference type="NCBI Taxonomy" id="7936"/>
    <lineage>
        <taxon>Eukaryota</taxon>
        <taxon>Metazoa</taxon>
        <taxon>Chordata</taxon>
        <taxon>Craniata</taxon>
        <taxon>Vertebrata</taxon>
        <taxon>Euteleostomi</taxon>
        <taxon>Actinopterygii</taxon>
        <taxon>Neopterygii</taxon>
        <taxon>Teleostei</taxon>
        <taxon>Anguilliformes</taxon>
        <taxon>Anguillidae</taxon>
        <taxon>Anguilla</taxon>
    </lineage>
</organism>
<accession>A0A0E9U7Q3</accession>
<dbReference type="AlphaFoldDB" id="A0A0E9U7Q3"/>
<reference evidence="1" key="1">
    <citation type="submission" date="2014-11" db="EMBL/GenBank/DDBJ databases">
        <authorList>
            <person name="Amaro Gonzalez C."/>
        </authorList>
    </citation>
    <scope>NUCLEOTIDE SEQUENCE</scope>
</reference>